<dbReference type="SUPFAM" id="SSF56112">
    <property type="entry name" value="Protein kinase-like (PK-like)"/>
    <property type="match status" value="1"/>
</dbReference>
<reference evidence="2 3" key="1">
    <citation type="submission" date="2020-07" db="EMBL/GenBank/DDBJ databases">
        <title>Sequencing the genomes of 1000 actinobacteria strains.</title>
        <authorList>
            <person name="Klenk H.-P."/>
        </authorList>
    </citation>
    <scope>NUCLEOTIDE SEQUENCE [LARGE SCALE GENOMIC DNA]</scope>
    <source>
        <strain evidence="2 3">DSM 26487</strain>
    </source>
</reference>
<comment type="caution">
    <text evidence="2">The sequence shown here is derived from an EMBL/GenBank/DDBJ whole genome shotgun (WGS) entry which is preliminary data.</text>
</comment>
<dbReference type="EMBL" id="JACBZR010000001">
    <property type="protein sequence ID" value="NYI75516.1"/>
    <property type="molecule type" value="Genomic_DNA"/>
</dbReference>
<dbReference type="Gene3D" id="3.90.1200.10">
    <property type="match status" value="1"/>
</dbReference>
<gene>
    <name evidence="2" type="ORF">BJ988_000164</name>
</gene>
<name>A0A7Z0IQ68_9ACTN</name>
<evidence type="ECO:0000313" key="2">
    <source>
        <dbReference type="EMBL" id="NYI75516.1"/>
    </source>
</evidence>
<keyword evidence="3" id="KW-1185">Reference proteome</keyword>
<dbReference type="InterPro" id="IPR002575">
    <property type="entry name" value="Aminoglycoside_PTrfase"/>
</dbReference>
<dbReference type="InterPro" id="IPR011009">
    <property type="entry name" value="Kinase-like_dom_sf"/>
</dbReference>
<dbReference type="AlphaFoldDB" id="A0A7Z0IQ68"/>
<sequence length="354" mass="37630">MSAVTSPVEGVDLAAVARWMDGAGIGSGPIADIVAISGGTQNVMVRFTRDGAGYVLRRGPLRLRPASNKVITRETRALRAMAGTDVPHPRLIAACEDPGVLGDAVFYLMEPIDGFCAGQGLPELHANGAGVRHQMGLELARAAATLAAVDHVAVGLADYGRPDSFLERQVPRWRSELASFDALDGYPGPAIGDVDGVAGWLDEYRPVTWTPGILHGDLHASNVMFSRAGPEVVAVVDWEMSTIGDPLLDLGWLLATWDLGDASRDFGGCLMEAGDIATHQELIAAYAETAKGGRADRDLSRIDWYIVLACFKAGIILEGTHARACAGLAPVETGDRLHHAAVRLFERAQHIINA</sequence>
<dbReference type="Gene3D" id="3.30.200.20">
    <property type="entry name" value="Phosphorylase Kinase, domain 1"/>
    <property type="match status" value="1"/>
</dbReference>
<dbReference type="PANTHER" id="PTHR21310:SF40">
    <property type="entry name" value="AMINOGLYCOSIDE PHOSPHOTRANSFERASE DOMAIN-CONTAINING PROTEIN-RELATED"/>
    <property type="match status" value="1"/>
</dbReference>
<dbReference type="RefSeq" id="WP_218860487.1">
    <property type="nucleotide sequence ID" value="NZ_JACBZR010000001.1"/>
</dbReference>
<evidence type="ECO:0000313" key="3">
    <source>
        <dbReference type="Proteomes" id="UP000564496"/>
    </source>
</evidence>
<keyword evidence="2" id="KW-0808">Transferase</keyword>
<dbReference type="InterPro" id="IPR051678">
    <property type="entry name" value="AGP_Transferase"/>
</dbReference>
<dbReference type="Pfam" id="PF01636">
    <property type="entry name" value="APH"/>
    <property type="match status" value="1"/>
</dbReference>
<dbReference type="InterPro" id="IPR041726">
    <property type="entry name" value="ACAD10_11_N"/>
</dbReference>
<dbReference type="PANTHER" id="PTHR21310">
    <property type="entry name" value="AMINOGLYCOSIDE PHOSPHOTRANSFERASE-RELATED-RELATED"/>
    <property type="match status" value="1"/>
</dbReference>
<accession>A0A7Z0IQ68</accession>
<proteinExistence type="predicted"/>
<keyword evidence="2" id="KW-0418">Kinase</keyword>
<feature type="domain" description="Aminoglycoside phosphotransferase" evidence="1">
    <location>
        <begin position="33"/>
        <end position="258"/>
    </location>
</feature>
<protein>
    <submittedName>
        <fullName evidence="2">Aminoglycoside phosphotransferase (APT) family kinase protein</fullName>
    </submittedName>
</protein>
<dbReference type="CDD" id="cd05154">
    <property type="entry name" value="ACAD10_11_N-like"/>
    <property type="match status" value="1"/>
</dbReference>
<dbReference type="Proteomes" id="UP000564496">
    <property type="component" value="Unassembled WGS sequence"/>
</dbReference>
<organism evidence="2 3">
    <name type="scientific">Nocardioides panzhihuensis</name>
    <dbReference type="NCBI Taxonomy" id="860243"/>
    <lineage>
        <taxon>Bacteria</taxon>
        <taxon>Bacillati</taxon>
        <taxon>Actinomycetota</taxon>
        <taxon>Actinomycetes</taxon>
        <taxon>Propionibacteriales</taxon>
        <taxon>Nocardioidaceae</taxon>
        <taxon>Nocardioides</taxon>
    </lineage>
</organism>
<evidence type="ECO:0000259" key="1">
    <source>
        <dbReference type="Pfam" id="PF01636"/>
    </source>
</evidence>
<dbReference type="GO" id="GO:0016301">
    <property type="term" value="F:kinase activity"/>
    <property type="evidence" value="ECO:0007669"/>
    <property type="project" value="UniProtKB-KW"/>
</dbReference>